<keyword evidence="3" id="KW-1185">Reference proteome</keyword>
<feature type="compositionally biased region" description="Basic and acidic residues" evidence="1">
    <location>
        <begin position="119"/>
        <end position="128"/>
    </location>
</feature>
<protein>
    <submittedName>
        <fullName evidence="2">Uncharacterized protein</fullName>
    </submittedName>
</protein>
<name>A0AAN6RS54_9PEZI</name>
<dbReference type="AlphaFoldDB" id="A0AAN6RS54"/>
<proteinExistence type="predicted"/>
<evidence type="ECO:0000313" key="2">
    <source>
        <dbReference type="EMBL" id="KAK3901427.1"/>
    </source>
</evidence>
<evidence type="ECO:0000313" key="3">
    <source>
        <dbReference type="Proteomes" id="UP001303889"/>
    </source>
</evidence>
<reference evidence="2" key="2">
    <citation type="submission" date="2023-05" db="EMBL/GenBank/DDBJ databases">
        <authorList>
            <consortium name="Lawrence Berkeley National Laboratory"/>
            <person name="Steindorff A."/>
            <person name="Hensen N."/>
            <person name="Bonometti L."/>
            <person name="Westerberg I."/>
            <person name="Brannstrom I.O."/>
            <person name="Guillou S."/>
            <person name="Cros-Aarteil S."/>
            <person name="Calhoun S."/>
            <person name="Haridas S."/>
            <person name="Kuo A."/>
            <person name="Mondo S."/>
            <person name="Pangilinan J."/>
            <person name="Riley R."/>
            <person name="Labutti K."/>
            <person name="Andreopoulos B."/>
            <person name="Lipzen A."/>
            <person name="Chen C."/>
            <person name="Yanf M."/>
            <person name="Daum C."/>
            <person name="Ng V."/>
            <person name="Clum A."/>
            <person name="Ohm R."/>
            <person name="Martin F."/>
            <person name="Silar P."/>
            <person name="Natvig D."/>
            <person name="Lalanne C."/>
            <person name="Gautier V."/>
            <person name="Ament-Velasquez S.L."/>
            <person name="Kruys A."/>
            <person name="Hutchinson M.I."/>
            <person name="Powell A.J."/>
            <person name="Barry K."/>
            <person name="Miller A.N."/>
            <person name="Grigoriev I.V."/>
            <person name="Debuchy R."/>
            <person name="Gladieux P."/>
            <person name="Thoren M.H."/>
            <person name="Johannesson H."/>
        </authorList>
    </citation>
    <scope>NUCLEOTIDE SEQUENCE</scope>
    <source>
        <strain evidence="2">CBS 103.79</strain>
    </source>
</reference>
<dbReference type="EMBL" id="MU855580">
    <property type="protein sequence ID" value="KAK3901427.1"/>
    <property type="molecule type" value="Genomic_DNA"/>
</dbReference>
<evidence type="ECO:0000256" key="1">
    <source>
        <dbReference type="SAM" id="MobiDB-lite"/>
    </source>
</evidence>
<reference evidence="2" key="1">
    <citation type="journal article" date="2023" name="Mol. Phylogenet. Evol.">
        <title>Genome-scale phylogeny and comparative genomics of the fungal order Sordariales.</title>
        <authorList>
            <person name="Hensen N."/>
            <person name="Bonometti L."/>
            <person name="Westerberg I."/>
            <person name="Brannstrom I.O."/>
            <person name="Guillou S."/>
            <person name="Cros-Aarteil S."/>
            <person name="Calhoun S."/>
            <person name="Haridas S."/>
            <person name="Kuo A."/>
            <person name="Mondo S."/>
            <person name="Pangilinan J."/>
            <person name="Riley R."/>
            <person name="LaButti K."/>
            <person name="Andreopoulos B."/>
            <person name="Lipzen A."/>
            <person name="Chen C."/>
            <person name="Yan M."/>
            <person name="Daum C."/>
            <person name="Ng V."/>
            <person name="Clum A."/>
            <person name="Steindorff A."/>
            <person name="Ohm R.A."/>
            <person name="Martin F."/>
            <person name="Silar P."/>
            <person name="Natvig D.O."/>
            <person name="Lalanne C."/>
            <person name="Gautier V."/>
            <person name="Ament-Velasquez S.L."/>
            <person name="Kruys A."/>
            <person name="Hutchinson M.I."/>
            <person name="Powell A.J."/>
            <person name="Barry K."/>
            <person name="Miller A.N."/>
            <person name="Grigoriev I.V."/>
            <person name="Debuchy R."/>
            <person name="Gladieux P."/>
            <person name="Hiltunen Thoren M."/>
            <person name="Johannesson H."/>
        </authorList>
    </citation>
    <scope>NUCLEOTIDE SEQUENCE</scope>
    <source>
        <strain evidence="2">CBS 103.79</strain>
    </source>
</reference>
<feature type="compositionally biased region" description="Low complexity" evidence="1">
    <location>
        <begin position="138"/>
        <end position="147"/>
    </location>
</feature>
<sequence>MFSGARASMLRPSLRAAFRQHVRRGYATVQERVATGSDRPWQLAAVGVTVPGLMYLRKGSGAPMTAETARDFAKQEVKRAETVMMEAKGEVESKMKEAKVEAEAKMKEAKVGVESGVESAKETVEKVMGRSPPPPPSMSSSGASSNAPTPPGSP</sequence>
<accession>A0AAN6RS54</accession>
<feature type="region of interest" description="Disordered" evidence="1">
    <location>
        <begin position="106"/>
        <end position="154"/>
    </location>
</feature>
<dbReference type="Proteomes" id="UP001303889">
    <property type="component" value="Unassembled WGS sequence"/>
</dbReference>
<gene>
    <name evidence="2" type="ORF">C8A05DRAFT_34890</name>
</gene>
<comment type="caution">
    <text evidence="2">The sequence shown here is derived from an EMBL/GenBank/DDBJ whole genome shotgun (WGS) entry which is preliminary data.</text>
</comment>
<organism evidence="2 3">
    <name type="scientific">Staphylotrichum tortipilum</name>
    <dbReference type="NCBI Taxonomy" id="2831512"/>
    <lineage>
        <taxon>Eukaryota</taxon>
        <taxon>Fungi</taxon>
        <taxon>Dikarya</taxon>
        <taxon>Ascomycota</taxon>
        <taxon>Pezizomycotina</taxon>
        <taxon>Sordariomycetes</taxon>
        <taxon>Sordariomycetidae</taxon>
        <taxon>Sordariales</taxon>
        <taxon>Chaetomiaceae</taxon>
        <taxon>Staphylotrichum</taxon>
    </lineage>
</organism>